<accession>A0A9P8RN98</accession>
<dbReference type="AlphaFoldDB" id="A0A9P8RN98"/>
<protein>
    <submittedName>
        <fullName evidence="2">Uncharacterized protein</fullName>
    </submittedName>
</protein>
<feature type="compositionally biased region" description="Low complexity" evidence="1">
    <location>
        <begin position="55"/>
        <end position="69"/>
    </location>
</feature>
<dbReference type="EMBL" id="JAGHQM010000840">
    <property type="protein sequence ID" value="KAH0558453.1"/>
    <property type="molecule type" value="Genomic_DNA"/>
</dbReference>
<organism evidence="2 3">
    <name type="scientific">Trichoglossum hirsutum</name>
    <dbReference type="NCBI Taxonomy" id="265104"/>
    <lineage>
        <taxon>Eukaryota</taxon>
        <taxon>Fungi</taxon>
        <taxon>Dikarya</taxon>
        <taxon>Ascomycota</taxon>
        <taxon>Pezizomycotina</taxon>
        <taxon>Geoglossomycetes</taxon>
        <taxon>Geoglossales</taxon>
        <taxon>Geoglossaceae</taxon>
        <taxon>Trichoglossum</taxon>
    </lineage>
</organism>
<feature type="non-terminal residue" evidence="2">
    <location>
        <position position="143"/>
    </location>
</feature>
<proteinExistence type="predicted"/>
<sequence length="143" mass="15239">MASTTLPGSYLPDLDVAFDNTTLAHPSTAGAHSHFFQPPYTPSASSSVYRDTDTDAASTTTMGTTTTSSSRKRARQEYPDASWSSDLTAAGCASPVPLANTKYRLAGGLDTPMAVEEEAREEGNRYFSDVGYRRAWTGGDSTP</sequence>
<keyword evidence="3" id="KW-1185">Reference proteome</keyword>
<comment type="caution">
    <text evidence="2">The sequence shown here is derived from an EMBL/GenBank/DDBJ whole genome shotgun (WGS) entry which is preliminary data.</text>
</comment>
<reference evidence="2" key="1">
    <citation type="submission" date="2021-03" db="EMBL/GenBank/DDBJ databases">
        <title>Comparative genomics and phylogenomic investigation of the class Geoglossomycetes provide insights into ecological specialization and systematics.</title>
        <authorList>
            <person name="Melie T."/>
            <person name="Pirro S."/>
            <person name="Miller A.N."/>
            <person name="Quandt A."/>
        </authorList>
    </citation>
    <scope>NUCLEOTIDE SEQUENCE</scope>
    <source>
        <strain evidence="2">CAQ_001_2017</strain>
    </source>
</reference>
<evidence type="ECO:0000313" key="2">
    <source>
        <dbReference type="EMBL" id="KAH0558453.1"/>
    </source>
</evidence>
<name>A0A9P8RN98_9PEZI</name>
<evidence type="ECO:0000313" key="3">
    <source>
        <dbReference type="Proteomes" id="UP000750711"/>
    </source>
</evidence>
<gene>
    <name evidence="2" type="ORF">GP486_004888</name>
</gene>
<feature type="region of interest" description="Disordered" evidence="1">
    <location>
        <begin position="30"/>
        <end position="83"/>
    </location>
</feature>
<dbReference type="Proteomes" id="UP000750711">
    <property type="component" value="Unassembled WGS sequence"/>
</dbReference>
<evidence type="ECO:0000256" key="1">
    <source>
        <dbReference type="SAM" id="MobiDB-lite"/>
    </source>
</evidence>